<accession>A0ABW2ILL2</accession>
<name>A0ABW2ILL2_9PROT</name>
<reference evidence="2" key="1">
    <citation type="journal article" date="2019" name="Int. J. Syst. Evol. Microbiol.">
        <title>The Global Catalogue of Microorganisms (GCM) 10K type strain sequencing project: providing services to taxonomists for standard genome sequencing and annotation.</title>
        <authorList>
            <consortium name="The Broad Institute Genomics Platform"/>
            <consortium name="The Broad Institute Genome Sequencing Center for Infectious Disease"/>
            <person name="Wu L."/>
            <person name="Ma J."/>
        </authorList>
    </citation>
    <scope>NUCLEOTIDE SEQUENCE [LARGE SCALE GENOMIC DNA]</scope>
    <source>
        <strain evidence="2">CCUG 51308</strain>
    </source>
</reference>
<dbReference type="RefSeq" id="WP_382167132.1">
    <property type="nucleotide sequence ID" value="NZ_JBHTBR010000005.1"/>
</dbReference>
<proteinExistence type="predicted"/>
<gene>
    <name evidence="1" type="ORF">ACFQS8_09730</name>
</gene>
<keyword evidence="2" id="KW-1185">Reference proteome</keyword>
<evidence type="ECO:0000313" key="1">
    <source>
        <dbReference type="EMBL" id="MFC7291894.1"/>
    </source>
</evidence>
<dbReference type="Proteomes" id="UP001596492">
    <property type="component" value="Unassembled WGS sequence"/>
</dbReference>
<comment type="caution">
    <text evidence="1">The sequence shown here is derived from an EMBL/GenBank/DDBJ whole genome shotgun (WGS) entry which is preliminary data.</text>
</comment>
<organism evidence="1 2">
    <name type="scientific">Hirschia litorea</name>
    <dbReference type="NCBI Taxonomy" id="1199156"/>
    <lineage>
        <taxon>Bacteria</taxon>
        <taxon>Pseudomonadati</taxon>
        <taxon>Pseudomonadota</taxon>
        <taxon>Alphaproteobacteria</taxon>
        <taxon>Hyphomonadales</taxon>
        <taxon>Hyphomonadaceae</taxon>
        <taxon>Hirschia</taxon>
    </lineage>
</organism>
<evidence type="ECO:0000313" key="2">
    <source>
        <dbReference type="Proteomes" id="UP001596492"/>
    </source>
</evidence>
<protein>
    <recommendedName>
        <fullName evidence="3">Pentapeptide repeat-containing protein</fullName>
    </recommendedName>
</protein>
<evidence type="ECO:0008006" key="3">
    <source>
        <dbReference type="Google" id="ProtNLM"/>
    </source>
</evidence>
<dbReference type="EMBL" id="JBHTBR010000005">
    <property type="protein sequence ID" value="MFC7291894.1"/>
    <property type="molecule type" value="Genomic_DNA"/>
</dbReference>
<sequence>MPSIPSLKADCSQCAALCCVVFAFDKSEEFAIDKEAGETCTNLETAGSDCGKCKIHTTLKQDGFGGCASYDCHGAGQHLMQTVFKDKSWMNDPAQLPDIMDAFRGMLIVHELLLLLQTASRLPLTDSENDKYQDFIEQLCPEKGWTQRSLRKLETSDLRLEVGEYLISLRHHANELQNLMKHN</sequence>